<feature type="coiled-coil region" evidence="1">
    <location>
        <begin position="80"/>
        <end position="118"/>
    </location>
</feature>
<dbReference type="OrthoDB" id="6638161at2"/>
<reference evidence="2 3" key="1">
    <citation type="submission" date="2014-09" db="EMBL/GenBank/DDBJ databases">
        <title>Cedecea neteri SSMD04 Genome Sequencing.</title>
        <authorList>
            <person name="Tan J.-Y."/>
        </authorList>
    </citation>
    <scope>NUCLEOTIDE SEQUENCE [LARGE SCALE GENOMIC DNA]</scope>
    <source>
        <strain evidence="2 3">SSMD04</strain>
    </source>
</reference>
<protein>
    <submittedName>
        <fullName evidence="2">Uncharacterized protein</fullName>
    </submittedName>
</protein>
<dbReference type="Proteomes" id="UP000029481">
    <property type="component" value="Chromosome"/>
</dbReference>
<dbReference type="KEGG" id="cnt:JT31_19030"/>
<keyword evidence="3" id="KW-1185">Reference proteome</keyword>
<name>A0A089Q806_9ENTR</name>
<evidence type="ECO:0000313" key="3">
    <source>
        <dbReference type="Proteomes" id="UP000029481"/>
    </source>
</evidence>
<dbReference type="RefSeq" id="WP_038480617.1">
    <property type="nucleotide sequence ID" value="NZ_CP009451.1"/>
</dbReference>
<sequence length="123" mass="14646">MLNCLLRIKDRGEDRLRRQMTELTLQLQQTEQLDFQCQSRRKDLAQALNQLLLWSGTLPSRELMAQKQAMNHLFHEEYGLAQQQRLLADAQKRLQEQLSKLQRELVSVMKKKEKLRSLLSDER</sequence>
<evidence type="ECO:0000256" key="1">
    <source>
        <dbReference type="SAM" id="Coils"/>
    </source>
</evidence>
<dbReference type="AlphaFoldDB" id="A0A089Q806"/>
<accession>A0A089Q806</accession>
<proteinExistence type="predicted"/>
<organism evidence="2 3">
    <name type="scientific">Cedecea neteri</name>
    <dbReference type="NCBI Taxonomy" id="158822"/>
    <lineage>
        <taxon>Bacteria</taxon>
        <taxon>Pseudomonadati</taxon>
        <taxon>Pseudomonadota</taxon>
        <taxon>Gammaproteobacteria</taxon>
        <taxon>Enterobacterales</taxon>
        <taxon>Enterobacteriaceae</taxon>
        <taxon>Cedecea</taxon>
    </lineage>
</organism>
<gene>
    <name evidence="2" type="ORF">JT31_19030</name>
</gene>
<dbReference type="EMBL" id="CP009451">
    <property type="protein sequence ID" value="AIR06629.1"/>
    <property type="molecule type" value="Genomic_DNA"/>
</dbReference>
<keyword evidence="1" id="KW-0175">Coiled coil</keyword>
<evidence type="ECO:0000313" key="2">
    <source>
        <dbReference type="EMBL" id="AIR06629.1"/>
    </source>
</evidence>